<protein>
    <submittedName>
        <fullName evidence="3">Magnesium-chelatase 60 kDa subunit</fullName>
    </submittedName>
</protein>
<comment type="caution">
    <text evidence="3">The sequence shown here is derived from an EMBL/GenBank/DDBJ whole genome shotgun (WGS) entry which is preliminary data.</text>
</comment>
<feature type="region of interest" description="Disordered" evidence="1">
    <location>
        <begin position="225"/>
        <end position="260"/>
    </location>
</feature>
<feature type="compositionally biased region" description="Low complexity" evidence="1">
    <location>
        <begin position="286"/>
        <end position="296"/>
    </location>
</feature>
<dbReference type="PROSITE" id="PS50234">
    <property type="entry name" value="VWFA"/>
    <property type="match status" value="1"/>
</dbReference>
<evidence type="ECO:0000313" key="3">
    <source>
        <dbReference type="EMBL" id="GIT95201.1"/>
    </source>
</evidence>
<proteinExistence type="predicted"/>
<feature type="domain" description="VWFA" evidence="2">
    <location>
        <begin position="361"/>
        <end position="541"/>
    </location>
</feature>
<dbReference type="Gene3D" id="3.40.50.410">
    <property type="entry name" value="von Willebrand factor, type A domain"/>
    <property type="match status" value="1"/>
</dbReference>
<dbReference type="PANTHER" id="PTHR43473:SF2">
    <property type="entry name" value="MAGNESIUM-CHELATASE SUBUNIT CHLD, CHLOROPLASTIC"/>
    <property type="match status" value="1"/>
</dbReference>
<dbReference type="EMBL" id="BPFH01000003">
    <property type="protein sequence ID" value="GIT95201.1"/>
    <property type="molecule type" value="Genomic_DNA"/>
</dbReference>
<dbReference type="InterPro" id="IPR002035">
    <property type="entry name" value="VWF_A"/>
</dbReference>
<accession>A0ABQ4NLB4</accession>
<sequence length="542" mass="56596">MSAERWAQAVRTARCLALDPTGLGGLHLRARAGDARTAFLALLTDRLPAAARLHPDMGDDALFGGLDLAETLAHGRPVQRAGLIDRHKLLVLPMAERTTPGLAARLGQVLDGGDRSLIALDEGAEPDERLPPALVDRMGLFLDLDGLRAADLPDLSPLPDGPALSSNDLRGQVVALTLALGIASQRRGMFTLRLAQTSASIDGRAEVSEADLAFAIQVALLPHATQMPPAPPEEAAETPDDAPPPDEQDGPPKDQPLPDGDILLEAALASLPPDLLSQLAQGAVPRATGTGAGATRKGNRRGRPLPPRAGRLDGRARLDLVATLRAAAPWQRLRGGGPGQPVQVRASDIRLKRYETRSDRLLIFAVDASGSAAFARLAEVKGAVELLLAEAYARRDHVALIAFRGTAADLLLPPTRSLLRTKKELSGLPGGGGTPLAAGLRQSAELAHQARGRGMDPAVIVLTDGRPNITLAGEAARGTATAEATTMARTLRAAQVPGLLIDAGNRPTPALATLAAEMGAPCVPLPRADAEKMRRTVAQALA</sequence>
<dbReference type="RefSeq" id="WP_220748704.1">
    <property type="nucleotide sequence ID" value="NZ_BPFH01000003.1"/>
</dbReference>
<evidence type="ECO:0000256" key="1">
    <source>
        <dbReference type="SAM" id="MobiDB-lite"/>
    </source>
</evidence>
<evidence type="ECO:0000313" key="4">
    <source>
        <dbReference type="Proteomes" id="UP000786693"/>
    </source>
</evidence>
<dbReference type="Proteomes" id="UP000786693">
    <property type="component" value="Unassembled WGS sequence"/>
</dbReference>
<dbReference type="Pfam" id="PF13519">
    <property type="entry name" value="VWA_2"/>
    <property type="match status" value="1"/>
</dbReference>
<dbReference type="Gene3D" id="1.10.8.80">
    <property type="entry name" value="Magnesium chelatase subunit I, C-Terminal domain"/>
    <property type="match status" value="1"/>
</dbReference>
<dbReference type="InterPro" id="IPR041628">
    <property type="entry name" value="ChlI/MoxR_AAA_lid"/>
</dbReference>
<dbReference type="PANTHER" id="PTHR43473">
    <property type="entry name" value="MAGNESIUM-CHELATASE SUBUNIT CHLD, CHLOROPLASTIC"/>
    <property type="match status" value="1"/>
</dbReference>
<feature type="region of interest" description="Disordered" evidence="1">
    <location>
        <begin position="286"/>
        <end position="311"/>
    </location>
</feature>
<dbReference type="SUPFAM" id="SSF53300">
    <property type="entry name" value="vWA-like"/>
    <property type="match status" value="1"/>
</dbReference>
<feature type="compositionally biased region" description="Acidic residues" evidence="1">
    <location>
        <begin position="234"/>
        <end position="249"/>
    </location>
</feature>
<dbReference type="SMART" id="SM00327">
    <property type="entry name" value="VWA"/>
    <property type="match status" value="1"/>
</dbReference>
<dbReference type="InterPro" id="IPR036465">
    <property type="entry name" value="vWFA_dom_sf"/>
</dbReference>
<organism evidence="3 4">
    <name type="scientific">Jannaschia pagri</name>
    <dbReference type="NCBI Taxonomy" id="2829797"/>
    <lineage>
        <taxon>Bacteria</taxon>
        <taxon>Pseudomonadati</taxon>
        <taxon>Pseudomonadota</taxon>
        <taxon>Alphaproteobacteria</taxon>
        <taxon>Rhodobacterales</taxon>
        <taxon>Roseobacteraceae</taxon>
        <taxon>Jannaschia</taxon>
    </lineage>
</organism>
<keyword evidence="4" id="KW-1185">Reference proteome</keyword>
<dbReference type="Pfam" id="PF17863">
    <property type="entry name" value="AAA_lid_2"/>
    <property type="match status" value="1"/>
</dbReference>
<gene>
    <name evidence="3" type="primary">bchD</name>
    <name evidence="3" type="ORF">JANAI62_18240</name>
</gene>
<name>A0ABQ4NLB4_9RHOB</name>
<dbReference type="NCBIfam" id="NF009943">
    <property type="entry name" value="PRK13406.1"/>
    <property type="match status" value="1"/>
</dbReference>
<reference evidence="3 4" key="1">
    <citation type="submission" date="2021-05" db="EMBL/GenBank/DDBJ databases">
        <title>Bacteria Genome sequencing.</title>
        <authorList>
            <person name="Takabe Y."/>
            <person name="Nakajima Y."/>
            <person name="Suzuki S."/>
            <person name="Shiozaki T."/>
        </authorList>
    </citation>
    <scope>NUCLEOTIDE SEQUENCE [LARGE SCALE GENOMIC DNA]</scope>
    <source>
        <strain evidence="3 4">AI_62</strain>
    </source>
</reference>
<evidence type="ECO:0000259" key="2">
    <source>
        <dbReference type="PROSITE" id="PS50234"/>
    </source>
</evidence>